<dbReference type="Pfam" id="PF03184">
    <property type="entry name" value="DDE_1"/>
    <property type="match status" value="1"/>
</dbReference>
<dbReference type="EMBL" id="KZ308736">
    <property type="protein sequence ID" value="KAG8233687.1"/>
    <property type="molecule type" value="Genomic_DNA"/>
</dbReference>
<gene>
    <name evidence="2" type="ORF">J437_LFUL008118</name>
</gene>
<name>A0A8K0KEU3_LADFU</name>
<dbReference type="AlphaFoldDB" id="A0A8K0KEU3"/>
<sequence>MSDDPGRRKIICRRGCKYPERVEHLWTTWAENRPMGARYNRITHGWIDLAIFEEWFTTHLLPVLKQQSGKNIVVGDNLSSHLSLNVVKLCEENDIKF</sequence>
<keyword evidence="3" id="KW-1185">Reference proteome</keyword>
<organism evidence="2 3">
    <name type="scientific">Ladona fulva</name>
    <name type="common">Scarce chaser dragonfly</name>
    <name type="synonym">Libellula fulva</name>
    <dbReference type="NCBI Taxonomy" id="123851"/>
    <lineage>
        <taxon>Eukaryota</taxon>
        <taxon>Metazoa</taxon>
        <taxon>Ecdysozoa</taxon>
        <taxon>Arthropoda</taxon>
        <taxon>Hexapoda</taxon>
        <taxon>Insecta</taxon>
        <taxon>Pterygota</taxon>
        <taxon>Palaeoptera</taxon>
        <taxon>Odonata</taxon>
        <taxon>Epiprocta</taxon>
        <taxon>Anisoptera</taxon>
        <taxon>Libelluloidea</taxon>
        <taxon>Libellulidae</taxon>
        <taxon>Ladona</taxon>
    </lineage>
</organism>
<dbReference type="GO" id="GO:0003676">
    <property type="term" value="F:nucleic acid binding"/>
    <property type="evidence" value="ECO:0007669"/>
    <property type="project" value="InterPro"/>
</dbReference>
<evidence type="ECO:0000313" key="3">
    <source>
        <dbReference type="Proteomes" id="UP000792457"/>
    </source>
</evidence>
<reference evidence="2" key="2">
    <citation type="submission" date="2017-10" db="EMBL/GenBank/DDBJ databases">
        <title>Ladona fulva Genome sequencing and assembly.</title>
        <authorList>
            <person name="Murali S."/>
            <person name="Richards S."/>
            <person name="Bandaranaike D."/>
            <person name="Bellair M."/>
            <person name="Blankenburg K."/>
            <person name="Chao H."/>
            <person name="Dinh H."/>
            <person name="Doddapaneni H."/>
            <person name="Dugan-Rocha S."/>
            <person name="Elkadiri S."/>
            <person name="Gnanaolivu R."/>
            <person name="Hernandez B."/>
            <person name="Skinner E."/>
            <person name="Javaid M."/>
            <person name="Lee S."/>
            <person name="Li M."/>
            <person name="Ming W."/>
            <person name="Munidasa M."/>
            <person name="Muniz J."/>
            <person name="Nguyen L."/>
            <person name="Hughes D."/>
            <person name="Osuji N."/>
            <person name="Pu L.-L."/>
            <person name="Puazo M."/>
            <person name="Qu C."/>
            <person name="Quiroz J."/>
            <person name="Raj R."/>
            <person name="Weissenberger G."/>
            <person name="Xin Y."/>
            <person name="Zou X."/>
            <person name="Han Y."/>
            <person name="Worley K."/>
            <person name="Muzny D."/>
            <person name="Gibbs R."/>
        </authorList>
    </citation>
    <scope>NUCLEOTIDE SEQUENCE</scope>
    <source>
        <strain evidence="2">Sampled in the wild</strain>
    </source>
</reference>
<feature type="domain" description="DDE-1" evidence="1">
    <location>
        <begin position="30"/>
        <end position="96"/>
    </location>
</feature>
<comment type="caution">
    <text evidence="2">The sequence shown here is derived from an EMBL/GenBank/DDBJ whole genome shotgun (WGS) entry which is preliminary data.</text>
</comment>
<proteinExistence type="predicted"/>
<dbReference type="OrthoDB" id="10065929at2759"/>
<dbReference type="Proteomes" id="UP000792457">
    <property type="component" value="Unassembled WGS sequence"/>
</dbReference>
<accession>A0A8K0KEU3</accession>
<protein>
    <recommendedName>
        <fullName evidence="1">DDE-1 domain-containing protein</fullName>
    </recommendedName>
</protein>
<dbReference type="InterPro" id="IPR004875">
    <property type="entry name" value="DDE_SF_endonuclease_dom"/>
</dbReference>
<evidence type="ECO:0000313" key="2">
    <source>
        <dbReference type="EMBL" id="KAG8233687.1"/>
    </source>
</evidence>
<reference evidence="2" key="1">
    <citation type="submission" date="2013-04" db="EMBL/GenBank/DDBJ databases">
        <authorList>
            <person name="Qu J."/>
            <person name="Murali S.C."/>
            <person name="Bandaranaike D."/>
            <person name="Bellair M."/>
            <person name="Blankenburg K."/>
            <person name="Chao H."/>
            <person name="Dinh H."/>
            <person name="Doddapaneni H."/>
            <person name="Downs B."/>
            <person name="Dugan-Rocha S."/>
            <person name="Elkadiri S."/>
            <person name="Gnanaolivu R.D."/>
            <person name="Hernandez B."/>
            <person name="Javaid M."/>
            <person name="Jayaseelan J.C."/>
            <person name="Lee S."/>
            <person name="Li M."/>
            <person name="Ming W."/>
            <person name="Munidasa M."/>
            <person name="Muniz J."/>
            <person name="Nguyen L."/>
            <person name="Ongeri F."/>
            <person name="Osuji N."/>
            <person name="Pu L.-L."/>
            <person name="Puazo M."/>
            <person name="Qu C."/>
            <person name="Quiroz J."/>
            <person name="Raj R."/>
            <person name="Weissenberger G."/>
            <person name="Xin Y."/>
            <person name="Zou X."/>
            <person name="Han Y."/>
            <person name="Richards S."/>
            <person name="Worley K."/>
            <person name="Muzny D."/>
            <person name="Gibbs R."/>
        </authorList>
    </citation>
    <scope>NUCLEOTIDE SEQUENCE</scope>
    <source>
        <strain evidence="2">Sampled in the wild</strain>
    </source>
</reference>
<evidence type="ECO:0000259" key="1">
    <source>
        <dbReference type="Pfam" id="PF03184"/>
    </source>
</evidence>